<reference evidence="2 3" key="2">
    <citation type="journal article" date="2021" name="Mar. Drugs">
        <title>A New Micromonospora Strain with Antibiotic Activity Isolated from the Microbiome of a Mid-Atlantic Deep-Sea Sponge.</title>
        <authorList>
            <person name="Back C.R."/>
            <person name="Stennett H.L."/>
            <person name="Williams S.E."/>
            <person name="Wang L."/>
            <person name="Ojeda Gomez J."/>
            <person name="Abdulle O.M."/>
            <person name="Duffy T."/>
            <person name="Neal C."/>
            <person name="Mantell J."/>
            <person name="Jepson M.A."/>
            <person name="Hendry K.R."/>
            <person name="Powell D."/>
            <person name="Stach J.E.M."/>
            <person name="Essex-Lopresti A.E."/>
            <person name="Willis C.L."/>
            <person name="Curnow P."/>
            <person name="Race P.R."/>
        </authorList>
    </citation>
    <scope>NUCLEOTIDE SEQUENCE [LARGE SCALE GENOMIC DNA]</scope>
    <source>
        <strain evidence="2 3">28ISP2-46</strain>
    </source>
</reference>
<feature type="region of interest" description="Disordered" evidence="1">
    <location>
        <begin position="1"/>
        <end position="24"/>
    </location>
</feature>
<reference evidence="3" key="1">
    <citation type="submission" date="2020-07" db="EMBL/GenBank/DDBJ databases">
        <title>A new Micromonospora strain with potent antibiotic activity isolated from the microbiome of a mid-Atlantic deep-sea sponge.</title>
        <authorList>
            <person name="Back C.R."/>
            <person name="Stennett H.L."/>
            <person name="Williams S.E."/>
            <person name="Wang L."/>
            <person name="Ojeda Gomez J."/>
            <person name="Abdulle O.M."/>
            <person name="Duffy T."/>
            <person name="Hendry K.R."/>
            <person name="Powell D."/>
            <person name="Stach J.E."/>
            <person name="Essex-Lopresti A.E."/>
            <person name="Willis C.L."/>
            <person name="Curnow P."/>
            <person name="Race P.R."/>
        </authorList>
    </citation>
    <scope>NUCLEOTIDE SEQUENCE [LARGE SCALE GENOMIC DNA]</scope>
    <source>
        <strain evidence="3">28ISP2-46</strain>
    </source>
</reference>
<evidence type="ECO:0000313" key="2">
    <source>
        <dbReference type="EMBL" id="WMF04488.1"/>
    </source>
</evidence>
<dbReference type="KEGG" id="mfeu:H1D33_30110"/>
<dbReference type="Proteomes" id="UP000510844">
    <property type="component" value="Chromosome"/>
</dbReference>
<evidence type="ECO:0000256" key="1">
    <source>
        <dbReference type="SAM" id="MobiDB-lite"/>
    </source>
</evidence>
<evidence type="ECO:0000313" key="3">
    <source>
        <dbReference type="Proteomes" id="UP000510844"/>
    </source>
</evidence>
<keyword evidence="3" id="KW-1185">Reference proteome</keyword>
<gene>
    <name evidence="2" type="ORF">H1D33_30110</name>
</gene>
<dbReference type="AlphaFoldDB" id="A0AAF0P1F2"/>
<proteinExistence type="predicted"/>
<dbReference type="EMBL" id="CP059322">
    <property type="protein sequence ID" value="WMF04488.1"/>
    <property type="molecule type" value="Genomic_DNA"/>
</dbReference>
<organism evidence="2 3">
    <name type="scientific">Micromonospora robiginosa</name>
    <dbReference type="NCBI Taxonomy" id="2749844"/>
    <lineage>
        <taxon>Bacteria</taxon>
        <taxon>Bacillati</taxon>
        <taxon>Actinomycetota</taxon>
        <taxon>Actinomycetes</taxon>
        <taxon>Micromonosporales</taxon>
        <taxon>Micromonosporaceae</taxon>
        <taxon>Micromonospora</taxon>
    </lineage>
</organism>
<name>A0AAF0P1F2_9ACTN</name>
<accession>A0AAF0P1F2</accession>
<dbReference type="RefSeq" id="WP_220138811.1">
    <property type="nucleotide sequence ID" value="NZ_CP059322.2"/>
</dbReference>
<sequence>MAPDGGRTPLPCTTAAAPQSSSRYATSAGALRSETGTAIAPAARVAVYALA</sequence>
<protein>
    <submittedName>
        <fullName evidence="2">Uncharacterized protein</fullName>
    </submittedName>
</protein>